<feature type="compositionally biased region" description="Basic and acidic residues" evidence="1">
    <location>
        <begin position="193"/>
        <end position="202"/>
    </location>
</feature>
<name>A0ABN9PTW0_9DINO</name>
<comment type="caution">
    <text evidence="2">The sequence shown here is derived from an EMBL/GenBank/DDBJ whole genome shotgun (WGS) entry which is preliminary data.</text>
</comment>
<reference evidence="2" key="1">
    <citation type="submission" date="2023-10" db="EMBL/GenBank/DDBJ databases">
        <authorList>
            <person name="Chen Y."/>
            <person name="Shah S."/>
            <person name="Dougan E. K."/>
            <person name="Thang M."/>
            <person name="Chan C."/>
        </authorList>
    </citation>
    <scope>NUCLEOTIDE SEQUENCE [LARGE SCALE GENOMIC DNA]</scope>
</reference>
<feature type="compositionally biased region" description="Low complexity" evidence="1">
    <location>
        <begin position="214"/>
        <end position="228"/>
    </location>
</feature>
<dbReference type="EMBL" id="CAUYUJ010001581">
    <property type="protein sequence ID" value="CAK0796625.1"/>
    <property type="molecule type" value="Genomic_DNA"/>
</dbReference>
<sequence>ELQALVQPVVPSGAAQPARAPLLEETISASGVACRRAEKALGQVVAREDEAKLWLAECSQTTREAAVLAVQAKSEWQVELKAELQKTRGSSPGTPSPKSASDIPTGSQINVSQVLGDESGFEAVEIEGGDLLDLSDLEVGDEDKRKCFALKGIIAVEIQEAMLPGIGPTAYNIQRLRPVARDMRKRLAAKRARKDDREESPKDASASGSPPPKVAEAPPAAPADAPGAELAVPETAGAPVSGSAPSGQLLEAAVEAARAKLAEGEHQRLMPDEAGRQLVGNQPFGILPQEDPDKNNREFVQSATNWSTRR</sequence>
<evidence type="ECO:0000256" key="1">
    <source>
        <dbReference type="SAM" id="MobiDB-lite"/>
    </source>
</evidence>
<keyword evidence="3" id="KW-1185">Reference proteome</keyword>
<accession>A0ABN9PTW0</accession>
<dbReference type="Proteomes" id="UP001189429">
    <property type="component" value="Unassembled WGS sequence"/>
</dbReference>
<evidence type="ECO:0000313" key="3">
    <source>
        <dbReference type="Proteomes" id="UP001189429"/>
    </source>
</evidence>
<organism evidence="2 3">
    <name type="scientific">Prorocentrum cordatum</name>
    <dbReference type="NCBI Taxonomy" id="2364126"/>
    <lineage>
        <taxon>Eukaryota</taxon>
        <taxon>Sar</taxon>
        <taxon>Alveolata</taxon>
        <taxon>Dinophyceae</taxon>
        <taxon>Prorocentrales</taxon>
        <taxon>Prorocentraceae</taxon>
        <taxon>Prorocentrum</taxon>
    </lineage>
</organism>
<feature type="non-terminal residue" evidence="2">
    <location>
        <position position="1"/>
    </location>
</feature>
<proteinExistence type="predicted"/>
<protein>
    <submittedName>
        <fullName evidence="2">Uncharacterized protein</fullName>
    </submittedName>
</protein>
<gene>
    <name evidence="2" type="ORF">PCOR1329_LOCUS5954</name>
</gene>
<feature type="region of interest" description="Disordered" evidence="1">
    <location>
        <begin position="269"/>
        <end position="310"/>
    </location>
</feature>
<feature type="region of interest" description="Disordered" evidence="1">
    <location>
        <begin position="84"/>
        <end position="106"/>
    </location>
</feature>
<feature type="compositionally biased region" description="Polar residues" evidence="1">
    <location>
        <begin position="298"/>
        <end position="310"/>
    </location>
</feature>
<feature type="compositionally biased region" description="Polar residues" evidence="1">
    <location>
        <begin position="87"/>
        <end position="106"/>
    </location>
</feature>
<evidence type="ECO:0000313" key="2">
    <source>
        <dbReference type="EMBL" id="CAK0796625.1"/>
    </source>
</evidence>
<feature type="region of interest" description="Disordered" evidence="1">
    <location>
        <begin position="185"/>
        <end position="245"/>
    </location>
</feature>
<feature type="non-terminal residue" evidence="2">
    <location>
        <position position="310"/>
    </location>
</feature>